<name>A0AAW1HMY7_SAPOF</name>
<feature type="signal peptide" evidence="8">
    <location>
        <begin position="1"/>
        <end position="29"/>
    </location>
</feature>
<evidence type="ECO:0000256" key="4">
    <source>
        <dbReference type="ARBA" id="ARBA00022729"/>
    </source>
</evidence>
<dbReference type="EMBL" id="JBDFQZ010000011">
    <property type="protein sequence ID" value="KAK9677737.1"/>
    <property type="molecule type" value="Genomic_DNA"/>
</dbReference>
<dbReference type="Gene3D" id="3.80.10.10">
    <property type="entry name" value="Ribonuclease Inhibitor"/>
    <property type="match status" value="3"/>
</dbReference>
<comment type="subcellular location">
    <subcellularLocation>
        <location evidence="1">Cell envelope</location>
    </subcellularLocation>
    <subcellularLocation>
        <location evidence="2">Membrane</location>
    </subcellularLocation>
</comment>
<dbReference type="PANTHER" id="PTHR48059">
    <property type="entry name" value="POLYGALACTURONASE INHIBITOR 1"/>
    <property type="match status" value="1"/>
</dbReference>
<evidence type="ECO:0000259" key="9">
    <source>
        <dbReference type="Pfam" id="PF08263"/>
    </source>
</evidence>
<keyword evidence="4 8" id="KW-0732">Signal</keyword>
<keyword evidence="6" id="KW-0472">Membrane</keyword>
<sequence>MSPTLCTHHLIVLLLPLLLISHFITLANSQKFDFLDVCNVDDKQVLLRIKNYLGNPPSLSSWNLANDCGGPWEGWHGVHCDGQGRISSLLFFGNQDIHTIPPYLDQLPYLGRLSFVYMNNLSGPIPHYIGKLTNLSSFMIAMTNVGGPIPGFLGRLTNLDNLELSSSKFSGPIPNFLRRLKGLTSLDLSDNRLTGPIPPSLSHLTNLGYLTIHTNNLSGPIPDFIGHRLVNLTTLILHTNQFSGPIPASLGLLPKLDFLSLLNNQLSGSVPKSLGGGHLIIIRLGNNKLTGDPTFLIDKSSGGVIEVDISNNLFKFDLTNVDLAPRLNAFNMSHNMIYGRLPKLFYKLRDVLGTYTDITYNQLCGPIPNGRRLKGVNPDFFAHNKCLCGGPLPACK</sequence>
<proteinExistence type="inferred from homology"/>
<dbReference type="FunFam" id="3.80.10.10:FF:000383">
    <property type="entry name" value="Leucine-rich repeat receptor protein kinase EMS1"/>
    <property type="match status" value="1"/>
</dbReference>
<evidence type="ECO:0000256" key="6">
    <source>
        <dbReference type="ARBA" id="ARBA00023136"/>
    </source>
</evidence>
<feature type="chain" id="PRO_5043396493" description="Leucine-rich repeat-containing N-terminal plant-type domain-containing protein" evidence="8">
    <location>
        <begin position="30"/>
        <end position="396"/>
    </location>
</feature>
<evidence type="ECO:0000256" key="8">
    <source>
        <dbReference type="SAM" id="SignalP"/>
    </source>
</evidence>
<accession>A0AAW1HMY7</accession>
<gene>
    <name evidence="10" type="ORF">RND81_11G163500</name>
</gene>
<reference evidence="10" key="1">
    <citation type="submission" date="2024-03" db="EMBL/GenBank/DDBJ databases">
        <title>WGS assembly of Saponaria officinalis var. Norfolk2.</title>
        <authorList>
            <person name="Jenkins J."/>
            <person name="Shu S."/>
            <person name="Grimwood J."/>
            <person name="Barry K."/>
            <person name="Goodstein D."/>
            <person name="Schmutz J."/>
            <person name="Leebens-Mack J."/>
            <person name="Osbourn A."/>
        </authorList>
    </citation>
    <scope>NUCLEOTIDE SEQUENCE [LARGE SCALE GENOMIC DNA]</scope>
    <source>
        <strain evidence="10">JIC</strain>
    </source>
</reference>
<dbReference type="FunFam" id="3.80.10.10:FF:000400">
    <property type="entry name" value="Nuclear pore complex protein NUP107"/>
    <property type="match status" value="1"/>
</dbReference>
<dbReference type="GO" id="GO:0016020">
    <property type="term" value="C:membrane"/>
    <property type="evidence" value="ECO:0007669"/>
    <property type="project" value="UniProtKB-SubCell"/>
</dbReference>
<evidence type="ECO:0000256" key="3">
    <source>
        <dbReference type="ARBA" id="ARBA00022614"/>
    </source>
</evidence>
<organism evidence="10 11">
    <name type="scientific">Saponaria officinalis</name>
    <name type="common">Common soapwort</name>
    <name type="synonym">Lychnis saponaria</name>
    <dbReference type="NCBI Taxonomy" id="3572"/>
    <lineage>
        <taxon>Eukaryota</taxon>
        <taxon>Viridiplantae</taxon>
        <taxon>Streptophyta</taxon>
        <taxon>Embryophyta</taxon>
        <taxon>Tracheophyta</taxon>
        <taxon>Spermatophyta</taxon>
        <taxon>Magnoliopsida</taxon>
        <taxon>eudicotyledons</taxon>
        <taxon>Gunneridae</taxon>
        <taxon>Pentapetalae</taxon>
        <taxon>Caryophyllales</taxon>
        <taxon>Caryophyllaceae</taxon>
        <taxon>Caryophylleae</taxon>
        <taxon>Saponaria</taxon>
    </lineage>
</organism>
<dbReference type="PANTHER" id="PTHR48059:SF28">
    <property type="entry name" value="POLYGALACTURONASE INHIBITOR 1-LIKE"/>
    <property type="match status" value="1"/>
</dbReference>
<evidence type="ECO:0000256" key="5">
    <source>
        <dbReference type="ARBA" id="ARBA00022737"/>
    </source>
</evidence>
<dbReference type="Proteomes" id="UP001443914">
    <property type="component" value="Unassembled WGS sequence"/>
</dbReference>
<dbReference type="InterPro" id="IPR001611">
    <property type="entry name" value="Leu-rich_rpt"/>
</dbReference>
<dbReference type="Pfam" id="PF08263">
    <property type="entry name" value="LRRNT_2"/>
    <property type="match status" value="1"/>
</dbReference>
<dbReference type="InterPro" id="IPR051848">
    <property type="entry name" value="PGIP"/>
</dbReference>
<keyword evidence="11" id="KW-1185">Reference proteome</keyword>
<keyword evidence="5" id="KW-0677">Repeat</keyword>
<evidence type="ECO:0000256" key="7">
    <source>
        <dbReference type="ARBA" id="ARBA00038043"/>
    </source>
</evidence>
<comment type="similarity">
    <text evidence="7">Belongs to the polygalacturonase-inhibiting protein family.</text>
</comment>
<evidence type="ECO:0000256" key="2">
    <source>
        <dbReference type="ARBA" id="ARBA00004370"/>
    </source>
</evidence>
<dbReference type="Pfam" id="PF00560">
    <property type="entry name" value="LRR_1"/>
    <property type="match status" value="2"/>
</dbReference>
<dbReference type="AlphaFoldDB" id="A0AAW1HMY7"/>
<evidence type="ECO:0000256" key="1">
    <source>
        <dbReference type="ARBA" id="ARBA00004196"/>
    </source>
</evidence>
<evidence type="ECO:0000313" key="11">
    <source>
        <dbReference type="Proteomes" id="UP001443914"/>
    </source>
</evidence>
<feature type="domain" description="Leucine-rich repeat-containing N-terminal plant-type" evidence="9">
    <location>
        <begin position="41"/>
        <end position="81"/>
    </location>
</feature>
<dbReference type="InterPro" id="IPR032675">
    <property type="entry name" value="LRR_dom_sf"/>
</dbReference>
<protein>
    <recommendedName>
        <fullName evidence="9">Leucine-rich repeat-containing N-terminal plant-type domain-containing protein</fullName>
    </recommendedName>
</protein>
<evidence type="ECO:0000313" key="10">
    <source>
        <dbReference type="EMBL" id="KAK9677737.1"/>
    </source>
</evidence>
<dbReference type="SUPFAM" id="SSF52058">
    <property type="entry name" value="L domain-like"/>
    <property type="match status" value="1"/>
</dbReference>
<comment type="caution">
    <text evidence="10">The sequence shown here is derived from an EMBL/GenBank/DDBJ whole genome shotgun (WGS) entry which is preliminary data.</text>
</comment>
<keyword evidence="3" id="KW-0433">Leucine-rich repeat</keyword>
<dbReference type="InterPro" id="IPR013210">
    <property type="entry name" value="LRR_N_plant-typ"/>
</dbReference>